<dbReference type="InterPro" id="IPR003439">
    <property type="entry name" value="ABC_transporter-like_ATP-bd"/>
</dbReference>
<keyword evidence="4" id="KW-1003">Cell membrane</keyword>
<name>A0A5P8W9B5_9NOSO</name>
<accession>A0A5P8W9B5</accession>
<evidence type="ECO:0000256" key="3">
    <source>
        <dbReference type="ARBA" id="ARBA00022448"/>
    </source>
</evidence>
<dbReference type="GO" id="GO:0015112">
    <property type="term" value="F:nitrate transmembrane transporter activity"/>
    <property type="evidence" value="ECO:0007669"/>
    <property type="project" value="InterPro"/>
</dbReference>
<keyword evidence="3" id="KW-0813">Transport</keyword>
<dbReference type="NCBIfam" id="TIGR01184">
    <property type="entry name" value="ntrCD"/>
    <property type="match status" value="1"/>
</dbReference>
<dbReference type="InterPro" id="IPR003593">
    <property type="entry name" value="AAA+_ATPase"/>
</dbReference>
<evidence type="ECO:0000256" key="6">
    <source>
        <dbReference type="ARBA" id="ARBA00022840"/>
    </source>
</evidence>
<reference evidence="10 11" key="1">
    <citation type="submission" date="2019-10" db="EMBL/GenBank/DDBJ databases">
        <title>Genomic and transcriptomic insights into the perfect genentic adaptation of a filamentous nitrogen-fixing cyanobacterium to rice fields.</title>
        <authorList>
            <person name="Chen Z."/>
        </authorList>
    </citation>
    <scope>NUCLEOTIDE SEQUENCE [LARGE SCALE GENOMIC DNA]</scope>
    <source>
        <strain evidence="10">CCNUC1</strain>
    </source>
</reference>
<dbReference type="InterPro" id="IPR050166">
    <property type="entry name" value="ABC_transporter_ATP-bind"/>
</dbReference>
<dbReference type="AlphaFoldDB" id="A0A5P8W9B5"/>
<dbReference type="GO" id="GO:0005886">
    <property type="term" value="C:plasma membrane"/>
    <property type="evidence" value="ECO:0007669"/>
    <property type="project" value="UniProtKB-SubCell"/>
</dbReference>
<dbReference type="GO" id="GO:0016887">
    <property type="term" value="F:ATP hydrolysis activity"/>
    <property type="evidence" value="ECO:0007669"/>
    <property type="project" value="InterPro"/>
</dbReference>
<keyword evidence="8" id="KW-0472">Membrane</keyword>
<comment type="subcellular location">
    <subcellularLocation>
        <location evidence="1">Cell inner membrane</location>
        <topology evidence="1">Peripheral membrane protein</topology>
    </subcellularLocation>
</comment>
<dbReference type="PROSITE" id="PS50893">
    <property type="entry name" value="ABC_TRANSPORTER_2"/>
    <property type="match status" value="1"/>
</dbReference>
<comment type="similarity">
    <text evidence="2">Belongs to the ABC transporter superfamily. Nitrate/nitrite/cyanate uptake transporter (NitT) (TC 3.A.1.16) family.</text>
</comment>
<evidence type="ECO:0000256" key="1">
    <source>
        <dbReference type="ARBA" id="ARBA00004417"/>
    </source>
</evidence>
<evidence type="ECO:0000256" key="5">
    <source>
        <dbReference type="ARBA" id="ARBA00022741"/>
    </source>
</evidence>
<organism evidence="10 11">
    <name type="scientific">Nostoc sphaeroides CCNUC1</name>
    <dbReference type="NCBI Taxonomy" id="2653204"/>
    <lineage>
        <taxon>Bacteria</taxon>
        <taxon>Bacillati</taxon>
        <taxon>Cyanobacteriota</taxon>
        <taxon>Cyanophyceae</taxon>
        <taxon>Nostocales</taxon>
        <taxon>Nostocaceae</taxon>
        <taxon>Nostoc</taxon>
    </lineage>
</organism>
<dbReference type="InterPro" id="IPR005890">
    <property type="entry name" value="NO3_transporter_ATP-bd-like"/>
</dbReference>
<evidence type="ECO:0000313" key="10">
    <source>
        <dbReference type="EMBL" id="QFS49328.1"/>
    </source>
</evidence>
<keyword evidence="5" id="KW-0547">Nucleotide-binding</keyword>
<evidence type="ECO:0000256" key="4">
    <source>
        <dbReference type="ARBA" id="ARBA00022475"/>
    </source>
</evidence>
<proteinExistence type="inferred from homology"/>
<feature type="domain" description="ABC transporter" evidence="9">
    <location>
        <begin position="42"/>
        <end position="275"/>
    </location>
</feature>
<evidence type="ECO:0000256" key="2">
    <source>
        <dbReference type="ARBA" id="ARBA00009440"/>
    </source>
</evidence>
<dbReference type="InterPro" id="IPR017871">
    <property type="entry name" value="ABC_transporter-like_CS"/>
</dbReference>
<dbReference type="SMART" id="SM00382">
    <property type="entry name" value="AAA"/>
    <property type="match status" value="1"/>
</dbReference>
<dbReference type="PANTHER" id="PTHR42788:SF7">
    <property type="entry name" value="NITRATE ABC TRANSPORTER ATP-BINDING PROTEIN"/>
    <property type="match status" value="1"/>
</dbReference>
<dbReference type="InterPro" id="IPR027417">
    <property type="entry name" value="P-loop_NTPase"/>
</dbReference>
<dbReference type="Proteomes" id="UP000326678">
    <property type="component" value="Chromosome Gxm1"/>
</dbReference>
<sequence length="300" mass="33896">MNFNIKLFNPQTPNTMQNRNFTTTSTLGKPFVTATTNRRPFLEIKDVTKVYPTKKGPFTVLDGVNLNVEQGEFICLIGHSGCGKSTLLNMVSGFNFPTSGQVLLEGEPITKPGPDRMVVFQNYALLPWRTAFENIYLAVNAVYPNKPQAEKRAIVRDHLAMVGLADAMEKKPMQMSGGMRQRVSIARALAIRPKVLILDEPFGALDAITKEELQEELLKIWGDNRCTVLMITHDIDEALFLADKLVMMTNGPHAKIGEVMEIPFSRPRDRARIMEDPQYYQLRNYALDFLFNRFAHDDVG</sequence>
<keyword evidence="11" id="KW-1185">Reference proteome</keyword>
<dbReference type="GO" id="GO:0005524">
    <property type="term" value="F:ATP binding"/>
    <property type="evidence" value="ECO:0007669"/>
    <property type="project" value="UniProtKB-KW"/>
</dbReference>
<keyword evidence="6 10" id="KW-0067">ATP-binding</keyword>
<dbReference type="EMBL" id="CP045226">
    <property type="protein sequence ID" value="QFS49328.1"/>
    <property type="molecule type" value="Genomic_DNA"/>
</dbReference>
<dbReference type="CDD" id="cd03293">
    <property type="entry name" value="ABC_NrtD_SsuB_transporters"/>
    <property type="match status" value="1"/>
</dbReference>
<protein>
    <submittedName>
        <fullName evidence="10">CmpD, bicarbonate transport system ATP-binding protein</fullName>
    </submittedName>
</protein>
<evidence type="ECO:0000259" key="9">
    <source>
        <dbReference type="PROSITE" id="PS50893"/>
    </source>
</evidence>
<dbReference type="Gene3D" id="3.40.50.300">
    <property type="entry name" value="P-loop containing nucleotide triphosphate hydrolases"/>
    <property type="match status" value="1"/>
</dbReference>
<dbReference type="KEGG" id="nsh:GXM_06822"/>
<dbReference type="Pfam" id="PF00005">
    <property type="entry name" value="ABC_tran"/>
    <property type="match status" value="1"/>
</dbReference>
<dbReference type="PROSITE" id="PS00211">
    <property type="entry name" value="ABC_TRANSPORTER_1"/>
    <property type="match status" value="1"/>
</dbReference>
<gene>
    <name evidence="10" type="ORF">GXM_06822</name>
</gene>
<dbReference type="PANTHER" id="PTHR42788">
    <property type="entry name" value="TAURINE IMPORT ATP-BINDING PROTEIN-RELATED"/>
    <property type="match status" value="1"/>
</dbReference>
<evidence type="ECO:0000256" key="7">
    <source>
        <dbReference type="ARBA" id="ARBA00022967"/>
    </source>
</evidence>
<evidence type="ECO:0000313" key="11">
    <source>
        <dbReference type="Proteomes" id="UP000326678"/>
    </source>
</evidence>
<keyword evidence="7" id="KW-1278">Translocase</keyword>
<dbReference type="SUPFAM" id="SSF52540">
    <property type="entry name" value="P-loop containing nucleoside triphosphate hydrolases"/>
    <property type="match status" value="1"/>
</dbReference>
<evidence type="ECO:0000256" key="8">
    <source>
        <dbReference type="ARBA" id="ARBA00023136"/>
    </source>
</evidence>